<dbReference type="Gene3D" id="1.10.510.10">
    <property type="entry name" value="Transferase(Phosphotransferase) domain 1"/>
    <property type="match status" value="1"/>
</dbReference>
<dbReference type="InterPro" id="IPR058257">
    <property type="entry name" value="CorA-like_dom"/>
</dbReference>
<dbReference type="Pfam" id="PF26616">
    <property type="entry name" value="CorA-like"/>
    <property type="match status" value="1"/>
</dbReference>
<keyword evidence="5" id="KW-1185">Reference proteome</keyword>
<accession>A0ABY0GVF0</accession>
<dbReference type="InterPro" id="IPR008271">
    <property type="entry name" value="Ser/Thr_kinase_AS"/>
</dbReference>
<dbReference type="InterPro" id="IPR000719">
    <property type="entry name" value="Prot_kinase_dom"/>
</dbReference>
<dbReference type="PANTHER" id="PTHR24359">
    <property type="entry name" value="SERINE/THREONINE-PROTEIN KINASE SBK1"/>
    <property type="match status" value="1"/>
</dbReference>
<evidence type="ECO:0000313" key="5">
    <source>
        <dbReference type="Proteomes" id="UP000294003"/>
    </source>
</evidence>
<comment type="caution">
    <text evidence="4">The sequence shown here is derived from an EMBL/GenBank/DDBJ whole genome shotgun (WGS) entry which is preliminary data.</text>
</comment>
<dbReference type="PROSITE" id="PS00108">
    <property type="entry name" value="PROTEIN_KINASE_ST"/>
    <property type="match status" value="1"/>
</dbReference>
<dbReference type="Pfam" id="PF00069">
    <property type="entry name" value="Pkinase"/>
    <property type="match status" value="1"/>
</dbReference>
<dbReference type="Proteomes" id="UP000294003">
    <property type="component" value="Unassembled WGS sequence"/>
</dbReference>
<sequence>MDSEEAFCYPYTQIIEESRIEISYTIRYPELKESENRWAMRQTAVYHCYNTQTRQSVFVLLSPAVDSLAHQRAEQYLTACHSGNLKGPFWLHDIVFSAYLPAWRRYIADLERKFLPISGTTFSTYIDKELRVGYDNLSTLVSLQNRFLQVPAILGHAIDTLKELYVLLDEHPLLRTLPFETRQLTIQLRNQYSNCRAYSRTAAYLQQRTQATATLLSDTLSFRDQVVAKEQNGTMLQLNKSAVFITMLTLFYLPASFVACLLSRTTLIAALSIKSSGSLAAHPALTEEVFVDAVKKRRLQRFLAILIFASCPIDALITFTTRLVISDAWLVRKNEEHLVYPLPADLEQLECVFEDDITAYRFYTTQACFCTVVLRHREEVRIEHPERYRLPYLEEQPLAEGSFGKVYKVRVAKGHFINPRGSTPFTVNTAPMDIARKDYVITPEFRVQREREIMETILSSSSRSENILESFGGLEVSPTTYCLFMPLAICDLRAYMMEHHTTPPNTEEAKANYIRCAEGLAGGLSFLHLGIDTPDLDKLVCYHMDLKPDNILLFQEENRWIWKLSDFGMSCVKKRRRVDEHSEAEKNFNRWFVRRRTPGLEPSVDPTRNNRGEGTYLAPESMLRNPRMTASSDVWSLGCVISVLFAYLDDGRDGVLQYQAHRMRHRKADNYDRFFIPNPGFLPNDVHPAIEKEHDKLIKSASSRGYREAKAVEFMLRRLEESVLKIDQERRISAARVKDLLGETFRILKQPEDRSEVQNSIRPRHRGLRNLVGPVLRTFGPGKRDSHTPVPTDDPWRLLPLEWPAVDVTQMSLPVKDDIYMVIQPELTIKSQEHKVRVACLSLQTGLPTILNVEAKDLGTNTMNTVGLFTTFAPFHHHHNRMRCCAIVIREKRLLVANLEDPAHDSQRDILGYRVLSLMASSGRRPPSQSSANEHSNNHNYYSPYSGSSSSIYDHHHRRAITSAATTATTGEPNARLYALAAPNASHRIVLIEVHVPSSRAGAGGEGEVAVRELAHLEGLGHDDVFAVRVCEPDADGEGEGYVLVAALVGANRRAIYRVPLAVPSAGAANGGRGSA</sequence>
<dbReference type="PROSITE" id="PS50011">
    <property type="entry name" value="PROTEIN_KINASE_DOM"/>
    <property type="match status" value="1"/>
</dbReference>
<feature type="transmembrane region" description="Helical" evidence="2">
    <location>
        <begin position="242"/>
        <end position="262"/>
    </location>
</feature>
<feature type="transmembrane region" description="Helical" evidence="2">
    <location>
        <begin position="302"/>
        <end position="325"/>
    </location>
</feature>
<dbReference type="SMART" id="SM00220">
    <property type="entry name" value="S_TKc"/>
    <property type="match status" value="1"/>
</dbReference>
<keyword evidence="2" id="KW-0812">Transmembrane</keyword>
<dbReference type="InterPro" id="IPR011009">
    <property type="entry name" value="Kinase-like_dom_sf"/>
</dbReference>
<feature type="compositionally biased region" description="Low complexity" evidence="1">
    <location>
        <begin position="928"/>
        <end position="943"/>
    </location>
</feature>
<protein>
    <recommendedName>
        <fullName evidence="3">Protein kinase domain-containing protein</fullName>
    </recommendedName>
</protein>
<dbReference type="CDD" id="cd00180">
    <property type="entry name" value="PKc"/>
    <property type="match status" value="1"/>
</dbReference>
<evidence type="ECO:0000256" key="1">
    <source>
        <dbReference type="SAM" id="MobiDB-lite"/>
    </source>
</evidence>
<proteinExistence type="predicted"/>
<keyword evidence="2" id="KW-0472">Membrane</keyword>
<keyword evidence="2" id="KW-1133">Transmembrane helix</keyword>
<gene>
    <name evidence="4" type="ORF">DL762_010129</name>
</gene>
<evidence type="ECO:0000256" key="2">
    <source>
        <dbReference type="SAM" id="Phobius"/>
    </source>
</evidence>
<evidence type="ECO:0000259" key="3">
    <source>
        <dbReference type="PROSITE" id="PS50011"/>
    </source>
</evidence>
<name>A0ABY0GVF0_9PEZI</name>
<dbReference type="EMBL" id="QJNS01000707">
    <property type="protein sequence ID" value="RYO75200.1"/>
    <property type="molecule type" value="Genomic_DNA"/>
</dbReference>
<reference evidence="4 5" key="1">
    <citation type="submission" date="2018-06" db="EMBL/GenBank/DDBJ databases">
        <title>Complete Genomes of Monosporascus.</title>
        <authorList>
            <person name="Robinson A.J."/>
            <person name="Natvig D.O."/>
        </authorList>
    </citation>
    <scope>NUCLEOTIDE SEQUENCE [LARGE SCALE GENOMIC DNA]</scope>
    <source>
        <strain evidence="4 5">CBS 609.92</strain>
    </source>
</reference>
<organism evidence="4 5">
    <name type="scientific">Monosporascus cannonballus</name>
    <dbReference type="NCBI Taxonomy" id="155416"/>
    <lineage>
        <taxon>Eukaryota</taxon>
        <taxon>Fungi</taxon>
        <taxon>Dikarya</taxon>
        <taxon>Ascomycota</taxon>
        <taxon>Pezizomycotina</taxon>
        <taxon>Sordariomycetes</taxon>
        <taxon>Xylariomycetidae</taxon>
        <taxon>Xylariales</taxon>
        <taxon>Xylariales incertae sedis</taxon>
        <taxon>Monosporascus</taxon>
    </lineage>
</organism>
<evidence type="ECO:0000313" key="4">
    <source>
        <dbReference type="EMBL" id="RYO75200.1"/>
    </source>
</evidence>
<dbReference type="PANTHER" id="PTHR24359:SF1">
    <property type="entry name" value="INHIBITOR OF NUCLEAR FACTOR KAPPA-B KINASE EPSILON SUBUNIT HOMOLOG 1-RELATED"/>
    <property type="match status" value="1"/>
</dbReference>
<feature type="region of interest" description="Disordered" evidence="1">
    <location>
        <begin position="922"/>
        <end position="943"/>
    </location>
</feature>
<feature type="domain" description="Protein kinase" evidence="3">
    <location>
        <begin position="392"/>
        <end position="768"/>
    </location>
</feature>
<dbReference type="SUPFAM" id="SSF56112">
    <property type="entry name" value="Protein kinase-like (PK-like)"/>
    <property type="match status" value="1"/>
</dbReference>